<keyword evidence="7" id="KW-1185">Reference proteome</keyword>
<dbReference type="Gene3D" id="1.10.10.10">
    <property type="entry name" value="Winged helix-like DNA-binding domain superfamily/Winged helix DNA-binding domain"/>
    <property type="match status" value="1"/>
</dbReference>
<accession>T0IFA5</accession>
<dbReference type="InterPro" id="IPR000847">
    <property type="entry name" value="LysR_HTH_N"/>
</dbReference>
<reference evidence="6 7" key="1">
    <citation type="journal article" date="2013" name="Genome Announc.">
        <title>Draft Genome Sequence of Sphingobium quisquiliarum Strain P25T, a Novel Hexachlorocyclohexane (HCH)-Degrading Bacterium Isolated from an HCH Dumpsite.</title>
        <authorList>
            <person name="Kumar Singh A."/>
            <person name="Sangwan N."/>
            <person name="Sharma A."/>
            <person name="Gupta V."/>
            <person name="Khurana J.P."/>
            <person name="Lal R."/>
        </authorList>
    </citation>
    <scope>NUCLEOTIDE SEQUENCE [LARGE SCALE GENOMIC DNA]</scope>
    <source>
        <strain evidence="6 7">P25</strain>
    </source>
</reference>
<evidence type="ECO:0000313" key="7">
    <source>
        <dbReference type="Proteomes" id="UP000015525"/>
    </source>
</evidence>
<keyword evidence="2" id="KW-0805">Transcription regulation</keyword>
<dbReference type="CDD" id="cd08411">
    <property type="entry name" value="PBP2_OxyR"/>
    <property type="match status" value="1"/>
</dbReference>
<evidence type="ECO:0000313" key="6">
    <source>
        <dbReference type="EMBL" id="EQB08309.1"/>
    </source>
</evidence>
<dbReference type="Pfam" id="PF00126">
    <property type="entry name" value="HTH_1"/>
    <property type="match status" value="1"/>
</dbReference>
<dbReference type="InterPro" id="IPR005119">
    <property type="entry name" value="LysR_subst-bd"/>
</dbReference>
<dbReference type="GO" id="GO:0032993">
    <property type="term" value="C:protein-DNA complex"/>
    <property type="evidence" value="ECO:0007669"/>
    <property type="project" value="TreeGrafter"/>
</dbReference>
<evidence type="ECO:0000256" key="2">
    <source>
        <dbReference type="ARBA" id="ARBA00023015"/>
    </source>
</evidence>
<keyword evidence="4" id="KW-0804">Transcription</keyword>
<dbReference type="SUPFAM" id="SSF53850">
    <property type="entry name" value="Periplasmic binding protein-like II"/>
    <property type="match status" value="1"/>
</dbReference>
<dbReference type="InterPro" id="IPR036390">
    <property type="entry name" value="WH_DNA-bd_sf"/>
</dbReference>
<dbReference type="EMBL" id="ATHO01000070">
    <property type="protein sequence ID" value="EQB08309.1"/>
    <property type="molecule type" value="Genomic_DNA"/>
</dbReference>
<name>T0IFA5_9SPHN</name>
<dbReference type="PRINTS" id="PR00039">
    <property type="entry name" value="HTHLYSR"/>
</dbReference>
<evidence type="ECO:0000256" key="4">
    <source>
        <dbReference type="ARBA" id="ARBA00023163"/>
    </source>
</evidence>
<proteinExistence type="inferred from homology"/>
<sequence>MSSYMPTLKQLQYLVALKEHGHFGKAAESCYVTQSTLSAGIRELESLIGVTLVERTRRVVRFTALGDRIVEKAHRVLREAEELAAIAEASGKPLTGELRMSVIPTIAPFLLPRLLPRLRAERPELKLYLREETSQAAIESLRHGNVDCVLLALPFPTGELDSELLFQDRLYVAFPHDDPRDPPEWIAPEMIDETKLLLLEDGHCLKDHALAACNRPEIRASATMMGTSLHTLVQMVDNGLGMTIMPEMAINGGILEHTQITARPLRSDRSHRDIALVWRKNSPREKEFRLLAELLREAAELPPLNAQAA</sequence>
<dbReference type="PROSITE" id="PS50931">
    <property type="entry name" value="HTH_LYSR"/>
    <property type="match status" value="1"/>
</dbReference>
<dbReference type="Gene3D" id="3.40.190.10">
    <property type="entry name" value="Periplasmic binding protein-like II"/>
    <property type="match status" value="2"/>
</dbReference>
<dbReference type="Pfam" id="PF03466">
    <property type="entry name" value="LysR_substrate"/>
    <property type="match status" value="1"/>
</dbReference>
<evidence type="ECO:0000256" key="3">
    <source>
        <dbReference type="ARBA" id="ARBA00023125"/>
    </source>
</evidence>
<dbReference type="RefSeq" id="WP_021237903.1">
    <property type="nucleotide sequence ID" value="NZ_ATHO01000070.1"/>
</dbReference>
<dbReference type="SUPFAM" id="SSF46785">
    <property type="entry name" value="Winged helix' DNA-binding domain"/>
    <property type="match status" value="1"/>
</dbReference>
<protein>
    <submittedName>
        <fullName evidence="6">LysR family transcriptional regulator</fullName>
    </submittedName>
</protein>
<keyword evidence="3" id="KW-0238">DNA-binding</keyword>
<dbReference type="PANTHER" id="PTHR30346:SF10">
    <property type="entry name" value="TRANSCRIPTIONAL REGULATOR OF OXIDATIVE STRESS OXYR"/>
    <property type="match status" value="1"/>
</dbReference>
<comment type="caution">
    <text evidence="6">The sequence shown here is derived from an EMBL/GenBank/DDBJ whole genome shotgun (WGS) entry which is preliminary data.</text>
</comment>
<evidence type="ECO:0000256" key="1">
    <source>
        <dbReference type="ARBA" id="ARBA00009437"/>
    </source>
</evidence>
<organism evidence="6 7">
    <name type="scientific">Sphingobium quisquiliarum P25</name>
    <dbReference type="NCBI Taxonomy" id="1329909"/>
    <lineage>
        <taxon>Bacteria</taxon>
        <taxon>Pseudomonadati</taxon>
        <taxon>Pseudomonadota</taxon>
        <taxon>Alphaproteobacteria</taxon>
        <taxon>Sphingomonadales</taxon>
        <taxon>Sphingomonadaceae</taxon>
        <taxon>Sphingobium</taxon>
    </lineage>
</organism>
<gene>
    <name evidence="6" type="ORF">L288_08120</name>
</gene>
<dbReference type="Proteomes" id="UP000015525">
    <property type="component" value="Unassembled WGS sequence"/>
</dbReference>
<feature type="domain" description="HTH lysR-type" evidence="5">
    <location>
        <begin position="6"/>
        <end position="63"/>
    </location>
</feature>
<dbReference type="FunFam" id="1.10.10.10:FF:000001">
    <property type="entry name" value="LysR family transcriptional regulator"/>
    <property type="match status" value="1"/>
</dbReference>
<dbReference type="InterPro" id="IPR036388">
    <property type="entry name" value="WH-like_DNA-bd_sf"/>
</dbReference>
<dbReference type="PANTHER" id="PTHR30346">
    <property type="entry name" value="TRANSCRIPTIONAL DUAL REGULATOR HCAR-RELATED"/>
    <property type="match status" value="1"/>
</dbReference>
<dbReference type="AlphaFoldDB" id="T0IFA5"/>
<dbReference type="GO" id="GO:0003700">
    <property type="term" value="F:DNA-binding transcription factor activity"/>
    <property type="evidence" value="ECO:0007669"/>
    <property type="project" value="InterPro"/>
</dbReference>
<evidence type="ECO:0000259" key="5">
    <source>
        <dbReference type="PROSITE" id="PS50931"/>
    </source>
</evidence>
<dbReference type="GO" id="GO:0003677">
    <property type="term" value="F:DNA binding"/>
    <property type="evidence" value="ECO:0007669"/>
    <property type="project" value="UniProtKB-KW"/>
</dbReference>
<comment type="similarity">
    <text evidence="1">Belongs to the LysR transcriptional regulatory family.</text>
</comment>
<dbReference type="PATRIC" id="fig|1329909.3.peg.1571"/>